<dbReference type="EMBL" id="AFZE01000003">
    <property type="protein sequence ID" value="EHL16435.1"/>
    <property type="molecule type" value="Genomic_DNA"/>
</dbReference>
<name>G9WYM4_9FIRM</name>
<accession>G9WYM4</accession>
<dbReference type="HOGENOM" id="CLU_619288_0_0_9"/>
<evidence type="ECO:0000313" key="1">
    <source>
        <dbReference type="EMBL" id="EHL16435.1"/>
    </source>
</evidence>
<dbReference type="RefSeq" id="WP_009525510.1">
    <property type="nucleotide sequence ID" value="NZ_JH414552.1"/>
</dbReference>
<comment type="caution">
    <text evidence="1">The sequence shown here is derived from an EMBL/GenBank/DDBJ whole genome shotgun (WGS) entry which is preliminary data.</text>
</comment>
<dbReference type="Proteomes" id="UP000006437">
    <property type="component" value="Unassembled WGS sequence"/>
</dbReference>
<gene>
    <name evidence="1" type="ORF">HMPREF9629_01275</name>
</gene>
<dbReference type="BioCyc" id="EBAC796937-HMP:GMGH-1279-MONOMER"/>
<protein>
    <recommendedName>
        <fullName evidence="3">YycH protein</fullName>
    </recommendedName>
</protein>
<dbReference type="AlphaFoldDB" id="G9WYM4"/>
<reference evidence="1 2" key="1">
    <citation type="submission" date="2011-08" db="EMBL/GenBank/DDBJ databases">
        <title>The Genome Sequence of Eubacteriaceae bacterium ACC19a.</title>
        <authorList>
            <consortium name="The Broad Institute Genome Sequencing Platform"/>
            <person name="Earl A."/>
            <person name="Ward D."/>
            <person name="Feldgarden M."/>
            <person name="Gevers D."/>
            <person name="Sizova M."/>
            <person name="Hazen A."/>
            <person name="Epstein S."/>
            <person name="Young S.K."/>
            <person name="Zeng Q."/>
            <person name="Gargeya S."/>
            <person name="Fitzgerald M."/>
            <person name="Haas B."/>
            <person name="Abouelleil A."/>
            <person name="Alvarado L."/>
            <person name="Arachchi H.M."/>
            <person name="Berlin A."/>
            <person name="Brown A."/>
            <person name="Chapman S.B."/>
            <person name="Chen Z."/>
            <person name="Dunbar C."/>
            <person name="Freedman E."/>
            <person name="Gearin G."/>
            <person name="Gellesch M."/>
            <person name="Goldberg J."/>
            <person name="Griggs A."/>
            <person name="Gujja S."/>
            <person name="Heiman D."/>
            <person name="Howarth C."/>
            <person name="Larson L."/>
            <person name="Lui A."/>
            <person name="MacDonald P.J.P."/>
            <person name="Montmayeur A."/>
            <person name="Murphy C."/>
            <person name="Neiman D."/>
            <person name="Pearson M."/>
            <person name="Priest M."/>
            <person name="Roberts A."/>
            <person name="Saif S."/>
            <person name="Shea T."/>
            <person name="Shenoy N."/>
            <person name="Sisk P."/>
            <person name="Stolte C."/>
            <person name="Sykes S."/>
            <person name="Wortman J."/>
            <person name="Nusbaum C."/>
            <person name="Birren B."/>
        </authorList>
    </citation>
    <scope>NUCLEOTIDE SEQUENCE [LARGE SCALE GENOMIC DNA]</scope>
    <source>
        <strain evidence="1 2">ACC19a</strain>
    </source>
</reference>
<organism evidence="1 2">
    <name type="scientific">Peptoanaerobacter stomatis</name>
    <dbReference type="NCBI Taxonomy" id="796937"/>
    <lineage>
        <taxon>Bacteria</taxon>
        <taxon>Bacillati</taxon>
        <taxon>Bacillota</taxon>
        <taxon>Clostridia</taxon>
        <taxon>Peptostreptococcales</taxon>
        <taxon>Filifactoraceae</taxon>
        <taxon>Peptoanaerobacter</taxon>
    </lineage>
</organism>
<evidence type="ECO:0000313" key="2">
    <source>
        <dbReference type="Proteomes" id="UP000006437"/>
    </source>
</evidence>
<proteinExistence type="predicted"/>
<evidence type="ECO:0008006" key="3">
    <source>
        <dbReference type="Google" id="ProtNLM"/>
    </source>
</evidence>
<sequence>MKKNVEMIKTVVLWMLFLSSMALVIIRYNLVGHKAYTESKMGVSYEVESNNITPSNIIIRLNQYDMTQIIKDKNFYYSEAKTKLINSLSQKNSLKNIKESEYKDAKKLPNITLLFDGIPADYIEKIINLKKTAISDIGYIKEICFLPNSQYVYIKATEDFYELKAENKNTFELVNDLFSKNYTRYYPKFENINDNENILLPLTFDIRMKEADTRNILDEVKITDIAEHILKDRFDFTSSLIQKNGDYFYSYNNGQEILRITSKGFIEYKKEGMENIQADLKISTYAMFEFLNLIGMNRNYIVISSVEKIDRNTGTIYKFNIRHQKDNIEVFMQDDVSDGYIEVSGDTVISSRLYLRYPGEYIGDEKMIMEPAKALNMQIEDIQEIMGIQDVKRIIERIRDIRLIYAMNTDDNLEASWRYNIGEYIFIINAFTGDLMNYGMVKI</sequence>